<dbReference type="EMBL" id="LDAU01000003">
    <property type="protein sequence ID" value="KRX11201.1"/>
    <property type="molecule type" value="Genomic_DNA"/>
</dbReference>
<evidence type="ECO:0000256" key="5">
    <source>
        <dbReference type="ARBA" id="ARBA00013081"/>
    </source>
</evidence>
<dbReference type="OrthoDB" id="10264738at2759"/>
<dbReference type="Gene3D" id="3.60.40.10">
    <property type="entry name" value="PPM-type phosphatase domain"/>
    <property type="match status" value="1"/>
</dbReference>
<evidence type="ECO:0000256" key="3">
    <source>
        <dbReference type="ARBA" id="ARBA00004170"/>
    </source>
</evidence>
<dbReference type="AlphaFoldDB" id="A0A0V0R9N4"/>
<evidence type="ECO:0000256" key="10">
    <source>
        <dbReference type="ARBA" id="ARBA00023136"/>
    </source>
</evidence>
<evidence type="ECO:0000256" key="4">
    <source>
        <dbReference type="ARBA" id="ARBA00006702"/>
    </source>
</evidence>
<dbReference type="Pfam" id="PF00481">
    <property type="entry name" value="PP2C"/>
    <property type="match status" value="1"/>
</dbReference>
<dbReference type="GO" id="GO:0016020">
    <property type="term" value="C:membrane"/>
    <property type="evidence" value="ECO:0007669"/>
    <property type="project" value="UniProtKB-SubCell"/>
</dbReference>
<reference evidence="17 18" key="1">
    <citation type="journal article" date="2015" name="Sci. Rep.">
        <title>Genome of the facultative scuticociliatosis pathogen Pseudocohnilembus persalinus provides insight into its virulence through horizontal gene transfer.</title>
        <authorList>
            <person name="Xiong J."/>
            <person name="Wang G."/>
            <person name="Cheng J."/>
            <person name="Tian M."/>
            <person name="Pan X."/>
            <person name="Warren A."/>
            <person name="Jiang C."/>
            <person name="Yuan D."/>
            <person name="Miao W."/>
        </authorList>
    </citation>
    <scope>NUCLEOTIDE SEQUENCE [LARGE SCALE GENOMIC DNA]</scope>
    <source>
        <strain evidence="17">36N120E</strain>
    </source>
</reference>
<dbReference type="InterPro" id="IPR001932">
    <property type="entry name" value="PPM-type_phosphatase-like_dom"/>
</dbReference>
<sequence>MNLKCNRRKCIISSYGANTHQGTVRNYNEDRVSIILNMMKPKNKQNEPYWPTCSFFGIYDGHGGQNCAEFLRDQLHYFIIQDEYFPKDPQKAIMRGFEKAEDAWTEKAENSPVFDKAGSCAIVVMLIDNMCYSINLGDSRAVLSEQGGKIVTDLSTDHKPSEPGEEKRITNLGGKIYQSQIPIVVNNKTGAQQIIKGPFRVLPGRLAVSRTIGDSEAKLPKYGGIKNVVSAEPDIMKFEIKDTHDFIFLGCDGIFDKMTNQEVINYMWEIAPNHKSPHEFVGKSIERIMQLSMMKKSFDNVTCVVVGFKNLENILANQIQGLVNTNFNSNNNKNNNRNINNGNSTNFRQ</sequence>
<dbReference type="CDD" id="cd00143">
    <property type="entry name" value="PP2Cc"/>
    <property type="match status" value="1"/>
</dbReference>
<comment type="catalytic activity">
    <reaction evidence="13">
        <text>O-phospho-L-threonyl-[protein] + H2O = L-threonyl-[protein] + phosphate</text>
        <dbReference type="Rhea" id="RHEA:47004"/>
        <dbReference type="Rhea" id="RHEA-COMP:11060"/>
        <dbReference type="Rhea" id="RHEA-COMP:11605"/>
        <dbReference type="ChEBI" id="CHEBI:15377"/>
        <dbReference type="ChEBI" id="CHEBI:30013"/>
        <dbReference type="ChEBI" id="CHEBI:43474"/>
        <dbReference type="ChEBI" id="CHEBI:61977"/>
        <dbReference type="EC" id="3.1.3.16"/>
    </reaction>
</comment>
<evidence type="ECO:0000256" key="11">
    <source>
        <dbReference type="ARBA" id="ARBA00023211"/>
    </source>
</evidence>
<accession>A0A0V0R9N4</accession>
<evidence type="ECO:0000256" key="9">
    <source>
        <dbReference type="ARBA" id="ARBA00022912"/>
    </source>
</evidence>
<dbReference type="PROSITE" id="PS51746">
    <property type="entry name" value="PPM_2"/>
    <property type="match status" value="1"/>
</dbReference>
<protein>
    <recommendedName>
        <fullName evidence="5">protein-serine/threonine phosphatase</fullName>
        <ecNumber evidence="5">3.1.3.16</ecNumber>
    </recommendedName>
</protein>
<dbReference type="InParanoid" id="A0A0V0R9N4"/>
<evidence type="ECO:0000313" key="17">
    <source>
        <dbReference type="EMBL" id="KRX11201.1"/>
    </source>
</evidence>
<keyword evidence="10" id="KW-0472">Membrane</keyword>
<comment type="cofactor">
    <cofactor evidence="1">
        <name>Mn(2+)</name>
        <dbReference type="ChEBI" id="CHEBI:29035"/>
    </cofactor>
</comment>
<dbReference type="InterPro" id="IPR036457">
    <property type="entry name" value="PPM-type-like_dom_sf"/>
</dbReference>
<dbReference type="PANTHER" id="PTHR13832:SF803">
    <property type="entry name" value="PROTEIN PHOSPHATASE 1G"/>
    <property type="match status" value="1"/>
</dbReference>
<gene>
    <name evidence="17" type="ORF">PPERSA_07726</name>
</gene>
<evidence type="ECO:0000256" key="8">
    <source>
        <dbReference type="ARBA" id="ARBA00022842"/>
    </source>
</evidence>
<keyword evidence="18" id="KW-1185">Reference proteome</keyword>
<dbReference type="InterPro" id="IPR015655">
    <property type="entry name" value="PP2C"/>
</dbReference>
<dbReference type="InterPro" id="IPR000222">
    <property type="entry name" value="PP2C_BS"/>
</dbReference>
<organism evidence="17 18">
    <name type="scientific">Pseudocohnilembus persalinus</name>
    <name type="common">Ciliate</name>
    <dbReference type="NCBI Taxonomy" id="266149"/>
    <lineage>
        <taxon>Eukaryota</taxon>
        <taxon>Sar</taxon>
        <taxon>Alveolata</taxon>
        <taxon>Ciliophora</taxon>
        <taxon>Intramacronucleata</taxon>
        <taxon>Oligohymenophorea</taxon>
        <taxon>Scuticociliatia</taxon>
        <taxon>Philasterida</taxon>
        <taxon>Pseudocohnilembidae</taxon>
        <taxon>Pseudocohnilembus</taxon>
    </lineage>
</organism>
<dbReference type="PANTHER" id="PTHR13832">
    <property type="entry name" value="PROTEIN PHOSPHATASE 2C"/>
    <property type="match status" value="1"/>
</dbReference>
<keyword evidence="11" id="KW-0464">Manganese</keyword>
<evidence type="ECO:0000256" key="15">
    <source>
        <dbReference type="SAM" id="MobiDB-lite"/>
    </source>
</evidence>
<evidence type="ECO:0000259" key="16">
    <source>
        <dbReference type="PROSITE" id="PS51746"/>
    </source>
</evidence>
<dbReference type="GO" id="GO:0004722">
    <property type="term" value="F:protein serine/threonine phosphatase activity"/>
    <property type="evidence" value="ECO:0007669"/>
    <property type="project" value="UniProtKB-EC"/>
</dbReference>
<evidence type="ECO:0000256" key="13">
    <source>
        <dbReference type="ARBA" id="ARBA00048336"/>
    </source>
</evidence>
<evidence type="ECO:0000256" key="2">
    <source>
        <dbReference type="ARBA" id="ARBA00001946"/>
    </source>
</evidence>
<evidence type="ECO:0000256" key="12">
    <source>
        <dbReference type="ARBA" id="ARBA00047761"/>
    </source>
</evidence>
<comment type="subcellular location">
    <subcellularLocation>
        <location evidence="3">Membrane</location>
        <topology evidence="3">Peripheral membrane protein</topology>
    </subcellularLocation>
</comment>
<evidence type="ECO:0000256" key="6">
    <source>
        <dbReference type="ARBA" id="ARBA00022723"/>
    </source>
</evidence>
<comment type="catalytic activity">
    <reaction evidence="12">
        <text>O-phospho-L-seryl-[protein] + H2O = L-seryl-[protein] + phosphate</text>
        <dbReference type="Rhea" id="RHEA:20629"/>
        <dbReference type="Rhea" id="RHEA-COMP:9863"/>
        <dbReference type="Rhea" id="RHEA-COMP:11604"/>
        <dbReference type="ChEBI" id="CHEBI:15377"/>
        <dbReference type="ChEBI" id="CHEBI:29999"/>
        <dbReference type="ChEBI" id="CHEBI:43474"/>
        <dbReference type="ChEBI" id="CHEBI:83421"/>
        <dbReference type="EC" id="3.1.3.16"/>
    </reaction>
</comment>
<comment type="caution">
    <text evidence="17">The sequence shown here is derived from an EMBL/GenBank/DDBJ whole genome shotgun (WGS) entry which is preliminary data.</text>
</comment>
<feature type="domain" description="PPM-type phosphatase" evidence="16">
    <location>
        <begin position="14"/>
        <end position="308"/>
    </location>
</feature>
<dbReference type="EC" id="3.1.3.16" evidence="5"/>
<dbReference type="SMART" id="SM00332">
    <property type="entry name" value="PP2Cc"/>
    <property type="match status" value="1"/>
</dbReference>
<keyword evidence="8" id="KW-0460">Magnesium</keyword>
<keyword evidence="9 14" id="KW-0904">Protein phosphatase</keyword>
<dbReference type="PROSITE" id="PS01032">
    <property type="entry name" value="PPM_1"/>
    <property type="match status" value="1"/>
</dbReference>
<evidence type="ECO:0000256" key="7">
    <source>
        <dbReference type="ARBA" id="ARBA00022801"/>
    </source>
</evidence>
<name>A0A0V0R9N4_PSEPJ</name>
<keyword evidence="6" id="KW-0479">Metal-binding</keyword>
<comment type="similarity">
    <text evidence="4 14">Belongs to the PP2C family.</text>
</comment>
<dbReference type="Proteomes" id="UP000054937">
    <property type="component" value="Unassembled WGS sequence"/>
</dbReference>
<keyword evidence="7 14" id="KW-0378">Hydrolase</keyword>
<evidence type="ECO:0000256" key="14">
    <source>
        <dbReference type="RuleBase" id="RU003465"/>
    </source>
</evidence>
<feature type="region of interest" description="Disordered" evidence="15">
    <location>
        <begin position="328"/>
        <end position="349"/>
    </location>
</feature>
<comment type="cofactor">
    <cofactor evidence="2">
        <name>Mg(2+)</name>
        <dbReference type="ChEBI" id="CHEBI:18420"/>
    </cofactor>
</comment>
<evidence type="ECO:0000313" key="18">
    <source>
        <dbReference type="Proteomes" id="UP000054937"/>
    </source>
</evidence>
<evidence type="ECO:0000256" key="1">
    <source>
        <dbReference type="ARBA" id="ARBA00001936"/>
    </source>
</evidence>
<dbReference type="GO" id="GO:0046872">
    <property type="term" value="F:metal ion binding"/>
    <property type="evidence" value="ECO:0007669"/>
    <property type="project" value="UniProtKB-KW"/>
</dbReference>
<dbReference type="SUPFAM" id="SSF81606">
    <property type="entry name" value="PP2C-like"/>
    <property type="match status" value="1"/>
</dbReference>
<proteinExistence type="inferred from homology"/>
<dbReference type="OMA" id="VAFQINA"/>